<evidence type="ECO:0000256" key="1">
    <source>
        <dbReference type="RuleBase" id="RU003707"/>
    </source>
</evidence>
<dbReference type="PANTHER" id="PTHR43459:SF1">
    <property type="entry name" value="EG:BACN32G11.4 PROTEIN"/>
    <property type="match status" value="1"/>
</dbReference>
<dbReference type="Proteomes" id="UP001500665">
    <property type="component" value="Unassembled WGS sequence"/>
</dbReference>
<dbReference type="CDD" id="cd06558">
    <property type="entry name" value="crotonase-like"/>
    <property type="match status" value="1"/>
</dbReference>
<dbReference type="Gene3D" id="3.90.226.10">
    <property type="entry name" value="2-enoyl-CoA Hydratase, Chain A, domain 1"/>
    <property type="match status" value="1"/>
</dbReference>
<reference evidence="2 3" key="1">
    <citation type="journal article" date="2019" name="Int. J. Syst. Evol. Microbiol.">
        <title>The Global Catalogue of Microorganisms (GCM) 10K type strain sequencing project: providing services to taxonomists for standard genome sequencing and annotation.</title>
        <authorList>
            <consortium name="The Broad Institute Genomics Platform"/>
            <consortium name="The Broad Institute Genome Sequencing Center for Infectious Disease"/>
            <person name="Wu L."/>
            <person name="Ma J."/>
        </authorList>
    </citation>
    <scope>NUCLEOTIDE SEQUENCE [LARGE SCALE GENOMIC DNA]</scope>
    <source>
        <strain evidence="2 3">JCM 10696</strain>
    </source>
</reference>
<dbReference type="Pfam" id="PF00378">
    <property type="entry name" value="ECH_1"/>
    <property type="match status" value="1"/>
</dbReference>
<dbReference type="PANTHER" id="PTHR43459">
    <property type="entry name" value="ENOYL-COA HYDRATASE"/>
    <property type="match status" value="1"/>
</dbReference>
<dbReference type="InterPro" id="IPR001753">
    <property type="entry name" value="Enoyl-CoA_hydra/iso"/>
</dbReference>
<dbReference type="PROSITE" id="PS00166">
    <property type="entry name" value="ENOYL_COA_HYDRATASE"/>
    <property type="match status" value="1"/>
</dbReference>
<dbReference type="NCBIfam" id="NF004525">
    <property type="entry name" value="PRK05870.1"/>
    <property type="match status" value="1"/>
</dbReference>
<name>A0ABN1RSI9_9ACTN</name>
<proteinExistence type="inferred from homology"/>
<comment type="caution">
    <text evidence="2">The sequence shown here is derived from an EMBL/GenBank/DDBJ whole genome shotgun (WGS) entry which is preliminary data.</text>
</comment>
<gene>
    <name evidence="2" type="ORF">GCM10009550_57540</name>
</gene>
<evidence type="ECO:0000313" key="2">
    <source>
        <dbReference type="EMBL" id="GAA0962854.1"/>
    </source>
</evidence>
<accession>A0ABN1RSI9</accession>
<dbReference type="EMBL" id="BAAAHH010000028">
    <property type="protein sequence ID" value="GAA0962854.1"/>
    <property type="molecule type" value="Genomic_DNA"/>
</dbReference>
<dbReference type="SUPFAM" id="SSF52096">
    <property type="entry name" value="ClpP/crotonase"/>
    <property type="match status" value="1"/>
</dbReference>
<keyword evidence="3" id="KW-1185">Reference proteome</keyword>
<dbReference type="InterPro" id="IPR018376">
    <property type="entry name" value="Enoyl-CoA_hyd/isom_CS"/>
</dbReference>
<organism evidence="2 3">
    <name type="scientific">Actinocorallia libanotica</name>
    <dbReference type="NCBI Taxonomy" id="46162"/>
    <lineage>
        <taxon>Bacteria</taxon>
        <taxon>Bacillati</taxon>
        <taxon>Actinomycetota</taxon>
        <taxon>Actinomycetes</taxon>
        <taxon>Streptosporangiales</taxon>
        <taxon>Thermomonosporaceae</taxon>
        <taxon>Actinocorallia</taxon>
    </lineage>
</organism>
<evidence type="ECO:0000313" key="3">
    <source>
        <dbReference type="Proteomes" id="UP001500665"/>
    </source>
</evidence>
<protein>
    <submittedName>
        <fullName evidence="2">Enoyl-CoA hydratase</fullName>
    </submittedName>
</protein>
<sequence length="255" mass="27421">MSEWKTLRLESRDDGVRVLTLDDPARHNAISFAMRDELVDCAARLRADRDARVLVVTGAGRSFCSGADLGELFGAEDLPVREVRDDATRMYEAFLAVRDLPLPTIAAVQGHAIGAGLNLAMSCDIRLAAPQAKFSATFSRIGLHPGGGCTYFLVEALGRQRALAVLLEGGTLAGEQAVRHGLALELHDDPLAAALEMARRFASVPPGLARDIKNAVGLAATQGFEATLAFEAWAQADSSTRPATRENLNRTFRRP</sequence>
<dbReference type="InterPro" id="IPR029045">
    <property type="entry name" value="ClpP/crotonase-like_dom_sf"/>
</dbReference>
<comment type="similarity">
    <text evidence="1">Belongs to the enoyl-CoA hydratase/isomerase family.</text>
</comment>
<dbReference type="RefSeq" id="WP_344244136.1">
    <property type="nucleotide sequence ID" value="NZ_BAAAHH010000028.1"/>
</dbReference>